<evidence type="ECO:0000256" key="1">
    <source>
        <dbReference type="ARBA" id="ARBA00022741"/>
    </source>
</evidence>
<dbReference type="Pfam" id="PF01031">
    <property type="entry name" value="Dynamin_M"/>
    <property type="match status" value="1"/>
</dbReference>
<dbReference type="InterPro" id="IPR030381">
    <property type="entry name" value="G_DYNAMIN_dom"/>
</dbReference>
<feature type="domain" description="GED" evidence="3">
    <location>
        <begin position="604"/>
        <end position="694"/>
    </location>
</feature>
<dbReference type="PANTHER" id="PTHR11566:SF21">
    <property type="entry name" value="DYNAMIN RELATED PROTEIN 1, ISOFORM A"/>
    <property type="match status" value="1"/>
</dbReference>
<dbReference type="AlphaFoldDB" id="A0A9W9ITL8"/>
<dbReference type="Proteomes" id="UP001150942">
    <property type="component" value="Unassembled WGS sequence"/>
</dbReference>
<evidence type="ECO:0000259" key="3">
    <source>
        <dbReference type="PROSITE" id="PS51388"/>
    </source>
</evidence>
<dbReference type="GO" id="GO:0005874">
    <property type="term" value="C:microtubule"/>
    <property type="evidence" value="ECO:0007669"/>
    <property type="project" value="TreeGrafter"/>
</dbReference>
<dbReference type="CDD" id="cd08771">
    <property type="entry name" value="DLP_1"/>
    <property type="match status" value="1"/>
</dbReference>
<evidence type="ECO:0000313" key="5">
    <source>
        <dbReference type="EMBL" id="KAJ5181621.1"/>
    </source>
</evidence>
<dbReference type="OrthoDB" id="415706at2759"/>
<dbReference type="SUPFAM" id="SSF52540">
    <property type="entry name" value="P-loop containing nucleoside triphosphate hydrolases"/>
    <property type="match status" value="1"/>
</dbReference>
<reference evidence="5" key="2">
    <citation type="journal article" date="2023" name="IMA Fungus">
        <title>Comparative genomic study of the Penicillium genus elucidates a diverse pangenome and 15 lateral gene transfer events.</title>
        <authorList>
            <person name="Petersen C."/>
            <person name="Sorensen T."/>
            <person name="Nielsen M.R."/>
            <person name="Sondergaard T.E."/>
            <person name="Sorensen J.L."/>
            <person name="Fitzpatrick D.A."/>
            <person name="Frisvad J.C."/>
            <person name="Nielsen K.L."/>
        </authorList>
    </citation>
    <scope>NUCLEOTIDE SEQUENCE</scope>
    <source>
        <strain evidence="5">IBT 20477</strain>
    </source>
</reference>
<accession>A0A9W9ITL8</accession>
<keyword evidence="6" id="KW-1185">Reference proteome</keyword>
<dbReference type="GO" id="GO:0005739">
    <property type="term" value="C:mitochondrion"/>
    <property type="evidence" value="ECO:0007669"/>
    <property type="project" value="TreeGrafter"/>
</dbReference>
<dbReference type="PANTHER" id="PTHR11566">
    <property type="entry name" value="DYNAMIN"/>
    <property type="match status" value="1"/>
</dbReference>
<dbReference type="Pfam" id="PF00350">
    <property type="entry name" value="Dynamin_N"/>
    <property type="match status" value="1"/>
</dbReference>
<evidence type="ECO:0000259" key="4">
    <source>
        <dbReference type="PROSITE" id="PS51718"/>
    </source>
</evidence>
<dbReference type="GO" id="GO:0003924">
    <property type="term" value="F:GTPase activity"/>
    <property type="evidence" value="ECO:0007669"/>
    <property type="project" value="InterPro"/>
</dbReference>
<dbReference type="EMBL" id="JAPQKQ010000009">
    <property type="protein sequence ID" value="KAJ5181621.1"/>
    <property type="molecule type" value="Genomic_DNA"/>
</dbReference>
<dbReference type="InterPro" id="IPR022812">
    <property type="entry name" value="Dynamin"/>
</dbReference>
<dbReference type="PROSITE" id="PS51388">
    <property type="entry name" value="GED"/>
    <property type="match status" value="1"/>
</dbReference>
<gene>
    <name evidence="5" type="ORF">N7449_011768</name>
</gene>
<dbReference type="Gene3D" id="1.20.120.1240">
    <property type="entry name" value="Dynamin, middle domain"/>
    <property type="match status" value="1"/>
</dbReference>
<dbReference type="InterPro" id="IPR045063">
    <property type="entry name" value="Dynamin_N"/>
</dbReference>
<feature type="domain" description="Dynamin-type G" evidence="4">
    <location>
        <begin position="38"/>
        <end position="339"/>
    </location>
</feature>
<organism evidence="5 6">
    <name type="scientific">Penicillium cf. viridicatum</name>
    <dbReference type="NCBI Taxonomy" id="2972119"/>
    <lineage>
        <taxon>Eukaryota</taxon>
        <taxon>Fungi</taxon>
        <taxon>Dikarya</taxon>
        <taxon>Ascomycota</taxon>
        <taxon>Pezizomycotina</taxon>
        <taxon>Eurotiomycetes</taxon>
        <taxon>Eurotiomycetidae</taxon>
        <taxon>Eurotiales</taxon>
        <taxon>Aspergillaceae</taxon>
        <taxon>Penicillium</taxon>
    </lineage>
</organism>
<name>A0A9W9ITL8_9EURO</name>
<dbReference type="InterPro" id="IPR000375">
    <property type="entry name" value="Dynamin_stalk"/>
</dbReference>
<keyword evidence="1" id="KW-0547">Nucleotide-binding</keyword>
<dbReference type="InterPro" id="IPR020850">
    <property type="entry name" value="GED_dom"/>
</dbReference>
<evidence type="ECO:0008006" key="7">
    <source>
        <dbReference type="Google" id="ProtNLM"/>
    </source>
</evidence>
<protein>
    <recommendedName>
        <fullName evidence="7">GED domain-containing protein</fullName>
    </recommendedName>
</protein>
<dbReference type="SMART" id="SM00053">
    <property type="entry name" value="DYNc"/>
    <property type="match status" value="1"/>
</dbReference>
<dbReference type="InterPro" id="IPR027417">
    <property type="entry name" value="P-loop_NTPase"/>
</dbReference>
<proteinExistence type="predicted"/>
<evidence type="ECO:0000256" key="2">
    <source>
        <dbReference type="ARBA" id="ARBA00023134"/>
    </source>
</evidence>
<dbReference type="GO" id="GO:0000266">
    <property type="term" value="P:mitochondrial fission"/>
    <property type="evidence" value="ECO:0007669"/>
    <property type="project" value="TreeGrafter"/>
</dbReference>
<reference evidence="5" key="1">
    <citation type="submission" date="2022-11" db="EMBL/GenBank/DDBJ databases">
        <authorList>
            <person name="Petersen C."/>
        </authorList>
    </citation>
    <scope>NUCLEOTIDE SEQUENCE</scope>
    <source>
        <strain evidence="5">IBT 20477</strain>
    </source>
</reference>
<evidence type="ECO:0000313" key="6">
    <source>
        <dbReference type="Proteomes" id="UP001150942"/>
    </source>
</evidence>
<dbReference type="GO" id="GO:0048312">
    <property type="term" value="P:intracellular distribution of mitochondria"/>
    <property type="evidence" value="ECO:0007669"/>
    <property type="project" value="TreeGrafter"/>
</dbReference>
<comment type="caution">
    <text evidence="5">The sequence shown here is derived from an EMBL/GenBank/DDBJ whole genome shotgun (WGS) entry which is preliminary data.</text>
</comment>
<dbReference type="GO" id="GO:0005525">
    <property type="term" value="F:GTP binding"/>
    <property type="evidence" value="ECO:0007669"/>
    <property type="project" value="InterPro"/>
</dbReference>
<dbReference type="Gene3D" id="3.40.50.300">
    <property type="entry name" value="P-loop containing nucleotide triphosphate hydrolases"/>
    <property type="match status" value="1"/>
</dbReference>
<dbReference type="PRINTS" id="PR00195">
    <property type="entry name" value="DYNAMIN"/>
</dbReference>
<keyword evidence="2" id="KW-0342">GTP-binding</keyword>
<dbReference type="InterPro" id="IPR001401">
    <property type="entry name" value="Dynamin_GTPase"/>
</dbReference>
<dbReference type="GO" id="GO:0006897">
    <property type="term" value="P:endocytosis"/>
    <property type="evidence" value="ECO:0007669"/>
    <property type="project" value="TreeGrafter"/>
</dbReference>
<dbReference type="PROSITE" id="PS51718">
    <property type="entry name" value="G_DYNAMIN_2"/>
    <property type="match status" value="1"/>
</dbReference>
<sequence>MTQKRAIDLTGADGLDNEKRIRLLGIIDRLRELGISENVSLPQLVVVGDQSSGKSSLLEGLTGLSFPVASDLCTRFATQIVLRRAPAEEGEARITIIPGPTSRVDEALNQHLLGFERRLATVDFGCREFEDIFDEAAICMGVPGPKTANLEDVEKRFSDDILKIELSGPEHRHLSVVDVPGLFHNPTKFQTEEDRAIIRKLIEDYMTDKRTIILAVMDARNNLANQEVFSMARAADPAGKRTVGIITKCDALQAGDEAGVLRIAKNEVERLTHGWFAVRNRSTKEINEGVTIEGRHQRERQFFSTNPPWTELKRDRVGINALKSFLGHLLYDHIRSEFPAVVADIERLSQETQKELEILGPSRQTSAEQRRFLTRISSTYQNEVDKALNGNYSADLEALSILKLRMHLRQYADDFARDMATNGHAKVFRTIRDENDPEFRRPADDLDNIYDWIQGYYLESRGSELPGTVNPIVLQNMFRQQSSPWEKIAVKYLEKISSAVHSYNGTILAEILPDDDMREKLRGIISSREQETYNQAHEQLLKILNDERGGILQTVNHYYADSLSSIRQERVIVRLETLGLHDGIAFDMSRVLQGVHLSNEDQAVFDIHDILKAYYKVAMKRFTDNVVVQVSERYILGDGGPVKMFSPDMVGDFEDDKLTEIAGENFATASLRNDLISKAARFKEALEIAKQAVL</sequence>
<dbReference type="GO" id="GO:0016020">
    <property type="term" value="C:membrane"/>
    <property type="evidence" value="ECO:0007669"/>
    <property type="project" value="TreeGrafter"/>
</dbReference>
<dbReference type="FunFam" id="3.40.50.300:FF:001425">
    <property type="entry name" value="Dynamin GTPase, putative"/>
    <property type="match status" value="1"/>
</dbReference>
<dbReference type="GO" id="GO:0008017">
    <property type="term" value="F:microtubule binding"/>
    <property type="evidence" value="ECO:0007669"/>
    <property type="project" value="TreeGrafter"/>
</dbReference>
<dbReference type="GO" id="GO:0016559">
    <property type="term" value="P:peroxisome fission"/>
    <property type="evidence" value="ECO:0007669"/>
    <property type="project" value="TreeGrafter"/>
</dbReference>